<dbReference type="Pfam" id="PF07005">
    <property type="entry name" value="SBD_N"/>
    <property type="match status" value="1"/>
</dbReference>
<dbReference type="Pfam" id="PF17042">
    <property type="entry name" value="NBD_C"/>
    <property type="match status" value="1"/>
</dbReference>
<evidence type="ECO:0000259" key="7">
    <source>
        <dbReference type="Pfam" id="PF07005"/>
    </source>
</evidence>
<dbReference type="InterPro" id="IPR042213">
    <property type="entry name" value="NBD_C_sf"/>
</dbReference>
<evidence type="ECO:0000256" key="5">
    <source>
        <dbReference type="ARBA" id="ARBA00022840"/>
    </source>
</evidence>
<evidence type="ECO:0000256" key="2">
    <source>
        <dbReference type="ARBA" id="ARBA00022679"/>
    </source>
</evidence>
<organism evidence="9 10">
    <name type="scientific">Collinsella ureilytica</name>
    <dbReference type="NCBI Taxonomy" id="2869515"/>
    <lineage>
        <taxon>Bacteria</taxon>
        <taxon>Bacillati</taxon>
        <taxon>Actinomycetota</taxon>
        <taxon>Coriobacteriia</taxon>
        <taxon>Coriobacteriales</taxon>
        <taxon>Coriobacteriaceae</taxon>
        <taxon>Collinsella</taxon>
    </lineage>
</organism>
<dbReference type="InterPro" id="IPR031475">
    <property type="entry name" value="NBD_C"/>
</dbReference>
<evidence type="ECO:0000256" key="6">
    <source>
        <dbReference type="ARBA" id="ARBA00023277"/>
    </source>
</evidence>
<comment type="similarity">
    <text evidence="1">Belongs to the four-carbon acid sugar kinase family.</text>
</comment>
<evidence type="ECO:0000256" key="1">
    <source>
        <dbReference type="ARBA" id="ARBA00005715"/>
    </source>
</evidence>
<dbReference type="InterPro" id="IPR010737">
    <property type="entry name" value="4-carb_acid_sugar_kinase_N"/>
</dbReference>
<dbReference type="RefSeq" id="WP_222198848.1">
    <property type="nucleotide sequence ID" value="NZ_JAIMFO010000004.1"/>
</dbReference>
<evidence type="ECO:0008006" key="11">
    <source>
        <dbReference type="Google" id="ProtNLM"/>
    </source>
</evidence>
<evidence type="ECO:0000313" key="9">
    <source>
        <dbReference type="EMBL" id="MBY4797120.1"/>
    </source>
</evidence>
<proteinExistence type="inferred from homology"/>
<comment type="caution">
    <text evidence="9">The sequence shown here is derived from an EMBL/GenBank/DDBJ whole genome shotgun (WGS) entry which is preliminary data.</text>
</comment>
<dbReference type="SUPFAM" id="SSF142764">
    <property type="entry name" value="YgbK-like"/>
    <property type="match status" value="1"/>
</dbReference>
<evidence type="ECO:0000256" key="3">
    <source>
        <dbReference type="ARBA" id="ARBA00022741"/>
    </source>
</evidence>
<dbReference type="EMBL" id="JAIMFO010000004">
    <property type="protein sequence ID" value="MBY4797120.1"/>
    <property type="molecule type" value="Genomic_DNA"/>
</dbReference>
<protein>
    <recommendedName>
        <fullName evidence="11">Four-carbon acid sugar kinase family protein</fullName>
    </recommendedName>
</protein>
<keyword evidence="3" id="KW-0547">Nucleotide-binding</keyword>
<keyword evidence="6" id="KW-0119">Carbohydrate metabolism</keyword>
<sequence>MLKTVIIADDLTGANDTGAILAQDGFHVGTVIKRDRMEDFSSFNTLCVSTDSRAMSAEDAYEAVRSAAALFPHHPDMLWSKRIDSTLRGNVGAEIDAILDHLGEDYHAIVVASFPGSGRSCVGDILLVHGVPLQLTEVSRDPITPITTSRVTSIVRQQTRHEVGYIGLEVVAGPSLGLLEELHEVLKKHRVVVIDAATPHDIRAIAACCAASGEKIVAIDPGSFTAALADYTFNRAKYETEQSILCVVGSATELTQKQIAYLRAKDDPFVVKAEVARFFEPKTRAEEINRLVEAITSAQDRQILAIVTTESAADLLNFDDIPATAGMSRRECATTITAALAEASERILELSGERIGGLYASGGDVSIAICERLGISGFDVKMEVIPLAIYSRLAGGTRPQMPVVTKGGLVGKEDTLFQCVDYLKEKIK</sequence>
<evidence type="ECO:0000256" key="4">
    <source>
        <dbReference type="ARBA" id="ARBA00022777"/>
    </source>
</evidence>
<keyword evidence="5" id="KW-0067">ATP-binding</keyword>
<keyword evidence="4" id="KW-0418">Kinase</keyword>
<keyword evidence="2" id="KW-0808">Transferase</keyword>
<dbReference type="Gene3D" id="3.40.50.10840">
    <property type="entry name" value="Putative sugar-binding, N-terminal domain"/>
    <property type="match status" value="1"/>
</dbReference>
<evidence type="ECO:0000259" key="8">
    <source>
        <dbReference type="Pfam" id="PF17042"/>
    </source>
</evidence>
<feature type="domain" description="Four-carbon acid sugar kinase N-terminal" evidence="7">
    <location>
        <begin position="5"/>
        <end position="228"/>
    </location>
</feature>
<dbReference type="Proteomes" id="UP000700908">
    <property type="component" value="Unassembled WGS sequence"/>
</dbReference>
<evidence type="ECO:0000313" key="10">
    <source>
        <dbReference type="Proteomes" id="UP000700908"/>
    </source>
</evidence>
<name>A0ABS7ML48_9ACTN</name>
<gene>
    <name evidence="9" type="ORF">K6V98_01910</name>
</gene>
<reference evidence="9 10" key="1">
    <citation type="submission" date="2021-08" db="EMBL/GenBank/DDBJ databases">
        <title>Collinsella faecalis sp. nov. isolated from swine faeces.</title>
        <authorList>
            <person name="Oh B.S."/>
            <person name="Lee J.H."/>
        </authorList>
    </citation>
    <scope>NUCLEOTIDE SEQUENCE [LARGE SCALE GENOMIC DNA]</scope>
    <source>
        <strain evidence="9 10">AGMB00827</strain>
    </source>
</reference>
<accession>A0ABS7ML48</accession>
<dbReference type="InterPro" id="IPR037051">
    <property type="entry name" value="4-carb_acid_sugar_kinase_N_sf"/>
</dbReference>
<feature type="domain" description="Four-carbon acid sugar kinase nucleotide binding" evidence="8">
    <location>
        <begin position="245"/>
        <end position="416"/>
    </location>
</feature>
<keyword evidence="10" id="KW-1185">Reference proteome</keyword>
<dbReference type="Gene3D" id="3.40.980.20">
    <property type="entry name" value="Four-carbon acid sugar kinase, nucleotide binding domain"/>
    <property type="match status" value="1"/>
</dbReference>